<feature type="transmembrane region" description="Helical" evidence="1">
    <location>
        <begin position="134"/>
        <end position="161"/>
    </location>
</feature>
<accession>A0A2W1JTM9</accession>
<dbReference type="EMBL" id="PQWO01000004">
    <property type="protein sequence ID" value="PZD73922.1"/>
    <property type="molecule type" value="Genomic_DNA"/>
</dbReference>
<evidence type="ECO:0008006" key="4">
    <source>
        <dbReference type="Google" id="ProtNLM"/>
    </source>
</evidence>
<feature type="transmembrane region" description="Helical" evidence="1">
    <location>
        <begin position="49"/>
        <end position="68"/>
    </location>
</feature>
<dbReference type="Proteomes" id="UP000248857">
    <property type="component" value="Unassembled WGS sequence"/>
</dbReference>
<name>A0A2W1JTM9_9CYAN</name>
<evidence type="ECO:0000313" key="3">
    <source>
        <dbReference type="Proteomes" id="UP000248857"/>
    </source>
</evidence>
<dbReference type="AlphaFoldDB" id="A0A2W1JTM9"/>
<dbReference type="RefSeq" id="WP_110985612.1">
    <property type="nucleotide sequence ID" value="NZ_CAWNWM010000004.1"/>
</dbReference>
<dbReference type="OrthoDB" id="573205at2"/>
<feature type="transmembrane region" description="Helical" evidence="1">
    <location>
        <begin position="103"/>
        <end position="125"/>
    </location>
</feature>
<gene>
    <name evidence="2" type="ORF">C1752_01642</name>
</gene>
<feature type="transmembrane region" description="Helical" evidence="1">
    <location>
        <begin position="12"/>
        <end position="43"/>
    </location>
</feature>
<comment type="caution">
    <text evidence="2">The sequence shown here is derived from an EMBL/GenBank/DDBJ whole genome shotgun (WGS) entry which is preliminary data.</text>
</comment>
<keyword evidence="1" id="KW-0812">Transmembrane</keyword>
<keyword evidence="1" id="KW-1133">Transmembrane helix</keyword>
<evidence type="ECO:0000256" key="1">
    <source>
        <dbReference type="SAM" id="Phobius"/>
    </source>
</evidence>
<keyword evidence="1" id="KW-0472">Membrane</keyword>
<feature type="transmembrane region" description="Helical" evidence="1">
    <location>
        <begin position="77"/>
        <end position="97"/>
    </location>
</feature>
<keyword evidence="3" id="KW-1185">Reference proteome</keyword>
<reference evidence="2 3" key="1">
    <citation type="journal article" date="2018" name="Sci. Rep.">
        <title>A novel species of the marine cyanobacterium Acaryochloris with a unique pigment content and lifestyle.</title>
        <authorList>
            <person name="Partensky F."/>
            <person name="Six C."/>
            <person name="Ratin M."/>
            <person name="Garczarek L."/>
            <person name="Vaulot D."/>
            <person name="Probert I."/>
            <person name="Calteau A."/>
            <person name="Gourvil P."/>
            <person name="Marie D."/>
            <person name="Grebert T."/>
            <person name="Bouchier C."/>
            <person name="Le Panse S."/>
            <person name="Gachenot M."/>
            <person name="Rodriguez F."/>
            <person name="Garrido J.L."/>
        </authorList>
    </citation>
    <scope>NUCLEOTIDE SEQUENCE [LARGE SCALE GENOMIC DNA]</scope>
    <source>
        <strain evidence="2 3">RCC1774</strain>
    </source>
</reference>
<sequence>MNHRHSRQLKVWFTALQGLGLVAIASLTFSIISTILFGLLGLAPSHPDWHLVPLSGGVLALAGIAVGIQTLKPSKTYLMGIVSGLASGAILGFYHAGQLSQEISWAVGGAILGGLLGGALAEWAYRPQPGLGQYFFGVAIAIVSTLCAYGTAFGFGAWTLMAVSTQHWGLAFLLTLPTGLYLWLTQRSLRWIYRQCRKGWEQS</sequence>
<evidence type="ECO:0000313" key="2">
    <source>
        <dbReference type="EMBL" id="PZD73922.1"/>
    </source>
</evidence>
<feature type="transmembrane region" description="Helical" evidence="1">
    <location>
        <begin position="167"/>
        <end position="184"/>
    </location>
</feature>
<organism evidence="2 3">
    <name type="scientific">Acaryochloris thomasi RCC1774</name>
    <dbReference type="NCBI Taxonomy" id="1764569"/>
    <lineage>
        <taxon>Bacteria</taxon>
        <taxon>Bacillati</taxon>
        <taxon>Cyanobacteriota</taxon>
        <taxon>Cyanophyceae</taxon>
        <taxon>Acaryochloridales</taxon>
        <taxon>Acaryochloridaceae</taxon>
        <taxon>Acaryochloris</taxon>
        <taxon>Acaryochloris thomasi</taxon>
    </lineage>
</organism>
<protein>
    <recommendedName>
        <fullName evidence="4">DUF4203 domain-containing protein</fullName>
    </recommendedName>
</protein>
<proteinExistence type="predicted"/>